<proteinExistence type="predicted"/>
<dbReference type="RefSeq" id="WP_091377257.1">
    <property type="nucleotide sequence ID" value="NZ_LT629740.1"/>
</dbReference>
<organism evidence="1 2">
    <name type="scientific">Mucilaginibacter mallensis</name>
    <dbReference type="NCBI Taxonomy" id="652787"/>
    <lineage>
        <taxon>Bacteria</taxon>
        <taxon>Pseudomonadati</taxon>
        <taxon>Bacteroidota</taxon>
        <taxon>Sphingobacteriia</taxon>
        <taxon>Sphingobacteriales</taxon>
        <taxon>Sphingobacteriaceae</taxon>
        <taxon>Mucilaginibacter</taxon>
    </lineage>
</organism>
<evidence type="ECO:0008006" key="3">
    <source>
        <dbReference type="Google" id="ProtNLM"/>
    </source>
</evidence>
<dbReference type="AlphaFoldDB" id="A0A1H2BCL4"/>
<dbReference type="EMBL" id="LT629740">
    <property type="protein sequence ID" value="SDT55995.1"/>
    <property type="molecule type" value="Genomic_DNA"/>
</dbReference>
<dbReference type="OrthoDB" id="1453821at2"/>
<accession>A0A1H2BCL4</accession>
<sequence>MSIVIDFYPVNASKAELKAFIEALGFYKTIYFLNPFPKGTLYYAWYDYEDYKSADGVEAVIIDNKAIANEVAATPYIIHTRTRVWASAYDKQKQNQLIRAAKKRFGGDFYNDHNGKNRYIPIEKTEFLHPYESGILKLYERLKDKLNKLYSTIATIDEPFELAVQNAAHPHIKQMLVQNNPDIYLYNSLLPFAVSVIEHFLKELFIVLIKYDEKAQKLIADFKIKDFKNLLNVAELREIQKGTKSIEELIAGNYTFQNLNQVNDAYKKYLNIDVNSILSKKKYNKSTLRNALADVIERRHWMIHHFSFPSDMDKKKFFSVLKVCDLVIEEMVSHVENRNQIQIKSHSMYSGIIRFPNPSLYKKGSPPNLNLESPEL</sequence>
<evidence type="ECO:0000313" key="1">
    <source>
        <dbReference type="EMBL" id="SDT55995.1"/>
    </source>
</evidence>
<evidence type="ECO:0000313" key="2">
    <source>
        <dbReference type="Proteomes" id="UP000199679"/>
    </source>
</evidence>
<reference evidence="1 2" key="1">
    <citation type="submission" date="2016-10" db="EMBL/GenBank/DDBJ databases">
        <authorList>
            <person name="de Groot N.N."/>
        </authorList>
    </citation>
    <scope>NUCLEOTIDE SEQUENCE [LARGE SCALE GENOMIC DNA]</scope>
    <source>
        <strain evidence="1 2">MP1X4</strain>
    </source>
</reference>
<protein>
    <recommendedName>
        <fullName evidence="3">RiboL-PSP-HEPN domain-containing protein</fullName>
    </recommendedName>
</protein>
<gene>
    <name evidence="1" type="ORF">SAMN05216490_4043</name>
</gene>
<keyword evidence="2" id="KW-1185">Reference proteome</keyword>
<name>A0A1H2BCL4_MUCMA</name>
<dbReference type="Proteomes" id="UP000199679">
    <property type="component" value="Chromosome I"/>
</dbReference>